<dbReference type="RefSeq" id="XP_002782975.1">
    <property type="nucleotide sequence ID" value="XM_002782929.1"/>
</dbReference>
<evidence type="ECO:0000256" key="2">
    <source>
        <dbReference type="ARBA" id="ARBA00022448"/>
    </source>
</evidence>
<evidence type="ECO:0000313" key="7">
    <source>
        <dbReference type="Proteomes" id="UP000007800"/>
    </source>
</evidence>
<dbReference type="GO" id="GO:0005484">
    <property type="term" value="F:SNAP receptor activity"/>
    <property type="evidence" value="ECO:0007669"/>
    <property type="project" value="InterPro"/>
</dbReference>
<evidence type="ECO:0000256" key="4">
    <source>
        <dbReference type="SAM" id="MobiDB-lite"/>
    </source>
</evidence>
<dbReference type="OMA" id="NWITRLF"/>
<protein>
    <recommendedName>
        <fullName evidence="5">t-SNARE coiled-coil homology domain-containing protein</fullName>
    </recommendedName>
</protein>
<dbReference type="InterPro" id="IPR000727">
    <property type="entry name" value="T_SNARE_dom"/>
</dbReference>
<proteinExistence type="predicted"/>
<feature type="compositionally biased region" description="Basic and acidic residues" evidence="4">
    <location>
        <begin position="1"/>
        <end position="10"/>
    </location>
</feature>
<evidence type="ECO:0000313" key="6">
    <source>
        <dbReference type="EMBL" id="EER14771.1"/>
    </source>
</evidence>
<dbReference type="Proteomes" id="UP000007800">
    <property type="component" value="Unassembled WGS sequence"/>
</dbReference>
<feature type="region of interest" description="Disordered" evidence="4">
    <location>
        <begin position="56"/>
        <end position="75"/>
    </location>
</feature>
<feature type="domain" description="T-SNARE coiled-coil homology" evidence="5">
    <location>
        <begin position="260"/>
        <end position="322"/>
    </location>
</feature>
<sequence length="361" mass="41274">MSEDNEKRAELFGTKQQEDEEDKVGSDDEFEASKVEANIRKTRNQTKASLQRTKRMLEETKEVGSKTVTTMEDQTKQMQRIRGDAADVEDYLQKSRGVVDDMNRNWITRLFFYNRKDNKPPPVEWNNRNEEELGAAKAMIDKQKKINRKKKALASKRRAEEKAKKRPWWLGGKKNKKPKQPEYSDDDSSLADDLDDLSLQDDSSADDDVDVMPGGRAGVVGVEPVNKALSKKPDATNYREKLGLKTRPVDDDELSSANSSTFSDDVDRDLDQIRSSIGEVRTYAEKIQAQSQRQDELATDLQGQIERNNRMVGDNKDQLRKVNRRVKRLQQEQEKEDGILNANDKLAIQGLTQSFKSKMNG</sequence>
<evidence type="ECO:0000259" key="5">
    <source>
        <dbReference type="PROSITE" id="PS50192"/>
    </source>
</evidence>
<accession>C5KL98</accession>
<keyword evidence="3" id="KW-0472">Membrane</keyword>
<feature type="compositionally biased region" description="Basic residues" evidence="4">
    <location>
        <begin position="145"/>
        <end position="156"/>
    </location>
</feature>
<dbReference type="OrthoDB" id="19261at2759"/>
<feature type="region of interest" description="Disordered" evidence="4">
    <location>
        <begin position="1"/>
        <end position="32"/>
    </location>
</feature>
<reference evidence="6 7" key="1">
    <citation type="submission" date="2008-07" db="EMBL/GenBank/DDBJ databases">
        <authorList>
            <person name="El-Sayed N."/>
            <person name="Caler E."/>
            <person name="Inman J."/>
            <person name="Amedeo P."/>
            <person name="Hass B."/>
            <person name="Wortman J."/>
        </authorList>
    </citation>
    <scope>NUCLEOTIDE SEQUENCE [LARGE SCALE GENOMIC DNA]</scope>
    <source>
        <strain evidence="7">ATCC 50983 / TXsc</strain>
    </source>
</reference>
<evidence type="ECO:0000256" key="1">
    <source>
        <dbReference type="ARBA" id="ARBA00004370"/>
    </source>
</evidence>
<gene>
    <name evidence="6" type="ORF">Pmar_PMAR015316</name>
</gene>
<feature type="compositionally biased region" description="Acidic residues" evidence="4">
    <location>
        <begin position="183"/>
        <end position="210"/>
    </location>
</feature>
<feature type="region of interest" description="Disordered" evidence="4">
    <location>
        <begin position="135"/>
        <end position="225"/>
    </location>
</feature>
<dbReference type="GeneID" id="9045958"/>
<comment type="subcellular location">
    <subcellularLocation>
        <location evidence="1">Membrane</location>
    </subcellularLocation>
</comment>
<organism evidence="7">
    <name type="scientific">Perkinsus marinus (strain ATCC 50983 / TXsc)</name>
    <dbReference type="NCBI Taxonomy" id="423536"/>
    <lineage>
        <taxon>Eukaryota</taxon>
        <taxon>Sar</taxon>
        <taxon>Alveolata</taxon>
        <taxon>Perkinsozoa</taxon>
        <taxon>Perkinsea</taxon>
        <taxon>Perkinsida</taxon>
        <taxon>Perkinsidae</taxon>
        <taxon>Perkinsus</taxon>
    </lineage>
</organism>
<feature type="compositionally biased region" description="Basic and acidic residues" evidence="4">
    <location>
        <begin position="23"/>
        <end position="32"/>
    </location>
</feature>
<dbReference type="Pfam" id="PF12352">
    <property type="entry name" value="V-SNARE_C"/>
    <property type="match status" value="1"/>
</dbReference>
<keyword evidence="2" id="KW-0813">Transport</keyword>
<dbReference type="EMBL" id="GG673921">
    <property type="protein sequence ID" value="EER14771.1"/>
    <property type="molecule type" value="Genomic_DNA"/>
</dbReference>
<feature type="compositionally biased region" description="Polar residues" evidence="4">
    <location>
        <begin position="66"/>
        <end position="75"/>
    </location>
</feature>
<dbReference type="InParanoid" id="C5KL98"/>
<dbReference type="AlphaFoldDB" id="C5KL98"/>
<feature type="compositionally biased region" description="Basic and acidic residues" evidence="4">
    <location>
        <begin position="239"/>
        <end position="249"/>
    </location>
</feature>
<evidence type="ECO:0000256" key="3">
    <source>
        <dbReference type="ARBA" id="ARBA00023136"/>
    </source>
</evidence>
<dbReference type="Gene3D" id="1.20.5.110">
    <property type="match status" value="1"/>
</dbReference>
<dbReference type="PROSITE" id="PS50192">
    <property type="entry name" value="T_SNARE"/>
    <property type="match status" value="1"/>
</dbReference>
<name>C5KL98_PERM5</name>
<keyword evidence="7" id="KW-1185">Reference proteome</keyword>
<dbReference type="CDD" id="cd15861">
    <property type="entry name" value="SNARE_SNAP25N_23N_29N_SEC9N"/>
    <property type="match status" value="1"/>
</dbReference>
<dbReference type="InterPro" id="IPR044766">
    <property type="entry name" value="NPSN/SNAP25-like_N_SNARE"/>
</dbReference>
<dbReference type="GO" id="GO:0031201">
    <property type="term" value="C:SNARE complex"/>
    <property type="evidence" value="ECO:0007669"/>
    <property type="project" value="InterPro"/>
</dbReference>
<feature type="region of interest" description="Disordered" evidence="4">
    <location>
        <begin position="239"/>
        <end position="267"/>
    </location>
</feature>
<dbReference type="SUPFAM" id="SSF58038">
    <property type="entry name" value="SNARE fusion complex"/>
    <property type="match status" value="1"/>
</dbReference>